<organism evidence="1 2">
    <name type="scientific">Caenibius tardaugens NBRC 16725</name>
    <dbReference type="NCBI Taxonomy" id="1219035"/>
    <lineage>
        <taxon>Bacteria</taxon>
        <taxon>Pseudomonadati</taxon>
        <taxon>Pseudomonadota</taxon>
        <taxon>Alphaproteobacteria</taxon>
        <taxon>Sphingomonadales</taxon>
        <taxon>Erythrobacteraceae</taxon>
        <taxon>Caenibius</taxon>
    </lineage>
</organism>
<comment type="caution">
    <text evidence="1">The sequence shown here is derived from an EMBL/GenBank/DDBJ whole genome shotgun (WGS) entry which is preliminary data.</text>
</comment>
<dbReference type="Proteomes" id="UP000016568">
    <property type="component" value="Unassembled WGS sequence"/>
</dbReference>
<reference evidence="1 2" key="1">
    <citation type="submission" date="2013-09" db="EMBL/GenBank/DDBJ databases">
        <title>Whole genome shotgun sequence of Novosphingobium tardaugens NBRC 16725.</title>
        <authorList>
            <person name="Isaki S."/>
            <person name="Hosoyama A."/>
            <person name="Tsuchikane K."/>
            <person name="Katsumata H."/>
            <person name="Ando Y."/>
            <person name="Yamazaki S."/>
            <person name="Fujita N."/>
        </authorList>
    </citation>
    <scope>NUCLEOTIDE SEQUENCE [LARGE SCALE GENOMIC DNA]</scope>
    <source>
        <strain evidence="1 2">NBRC 16725</strain>
    </source>
</reference>
<evidence type="ECO:0000313" key="1">
    <source>
        <dbReference type="EMBL" id="GAD51132.1"/>
    </source>
</evidence>
<dbReference type="AlphaFoldDB" id="U2YQY5"/>
<name>U2YQY5_9SPHN</name>
<keyword evidence="2" id="KW-1185">Reference proteome</keyword>
<accession>U2YQY5</accession>
<evidence type="ECO:0000313" key="2">
    <source>
        <dbReference type="Proteomes" id="UP000016568"/>
    </source>
</evidence>
<dbReference type="EMBL" id="BASZ01000021">
    <property type="protein sequence ID" value="GAD51132.1"/>
    <property type="molecule type" value="Genomic_DNA"/>
</dbReference>
<gene>
    <name evidence="1" type="ORF">NT2_21_00040</name>
</gene>
<protein>
    <submittedName>
        <fullName evidence="1">Uncharacterized protein</fullName>
    </submittedName>
</protein>
<proteinExistence type="predicted"/>
<sequence length="65" mass="7207">MLVLGYPIDLVAWGAALTCFMMAKPKMSMEMSMDYRVKAECKTKFGTKVLLAVAWSLVGCSTPRQ</sequence>